<name>A0A6G4QEL2_STAAU</name>
<comment type="caution">
    <text evidence="1">The sequence shown here is derived from an EMBL/GenBank/DDBJ whole genome shotgun (WGS) entry which is preliminary data.</text>
</comment>
<protein>
    <submittedName>
        <fullName evidence="1">DUF4393 domain-containing protein</fullName>
    </submittedName>
</protein>
<reference evidence="1" key="1">
    <citation type="submission" date="2020-02" db="EMBL/GenBank/DDBJ databases">
        <title>Novel Insights Into The Classification of Staphylococcal Beta-Lactamases In Relation To The Cefazolin Inoculum Effect.</title>
        <authorList>
            <person name="Carvajal L.P."/>
            <person name="Rincon S."/>
            <person name="Echeverri A."/>
            <person name="Porras J."/>
            <person name="Rios R."/>
            <person name="Ordonez K."/>
            <person name="Seas C."/>
            <person name="Gomez-Villegas S."/>
            <person name="Diaz L."/>
            <person name="Arias C.A."/>
            <person name="Reyes J."/>
        </authorList>
    </citation>
    <scope>NUCLEOTIDE SEQUENCE</scope>
    <source>
        <strain evidence="1">UP95</strain>
    </source>
</reference>
<organism evidence="1">
    <name type="scientific">Staphylococcus aureus</name>
    <dbReference type="NCBI Taxonomy" id="1280"/>
    <lineage>
        <taxon>Bacteria</taxon>
        <taxon>Bacillati</taxon>
        <taxon>Bacillota</taxon>
        <taxon>Bacilli</taxon>
        <taxon>Bacillales</taxon>
        <taxon>Staphylococcaceae</taxon>
        <taxon>Staphylococcus</taxon>
    </lineage>
</organism>
<dbReference type="InterPro" id="IPR025506">
    <property type="entry name" value="Abi_alpha"/>
</dbReference>
<proteinExistence type="predicted"/>
<dbReference type="Gene3D" id="3.30.110.190">
    <property type="match status" value="1"/>
</dbReference>
<gene>
    <name evidence="1" type="ORF">G0Z46_05675</name>
</gene>
<evidence type="ECO:0000313" key="1">
    <source>
        <dbReference type="EMBL" id="NGK55111.1"/>
    </source>
</evidence>
<dbReference type="EMBL" id="JAAJIG010000015">
    <property type="protein sequence ID" value="NGK55111.1"/>
    <property type="molecule type" value="Genomic_DNA"/>
</dbReference>
<dbReference type="RefSeq" id="WP_000371252.1">
    <property type="nucleotide sequence ID" value="NZ_AP017377.1"/>
</dbReference>
<dbReference type="AlphaFoldDB" id="A0A6G4QEL2"/>
<accession>A0A6G4QEL2</accession>
<sequence>MDPILGKGIDKIIQGAADGPIKTLNSTWDLIFGGYHNWVAKIQYKRELDLTDFKANIESKVKKIPDNNLQEPELSIIGPAIESSKFYISERVIRDLFSNLIASAMDNRKTNDVHHSFVELIKQMSPKDAILFKFLCNQKVIPAVRYKYIRDNSKAGDFLSDSIISNSPIDLNSTEISLNNLERIGLLKIDIGLNSYTNENLYESFDDPKIINNYIQKYKKETYKKVRDVFNMINHFGIENISRYYNLSINEVYTIVKPACIEYDKGYIEITSFGKAFAKCCF</sequence>
<dbReference type="Pfam" id="PF14337">
    <property type="entry name" value="Abi_alpha"/>
    <property type="match status" value="1"/>
</dbReference>